<dbReference type="AlphaFoldDB" id="A0A645G7X9"/>
<name>A0A645G7X9_9ZZZZ</name>
<organism evidence="1">
    <name type="scientific">bioreactor metagenome</name>
    <dbReference type="NCBI Taxonomy" id="1076179"/>
    <lineage>
        <taxon>unclassified sequences</taxon>
        <taxon>metagenomes</taxon>
        <taxon>ecological metagenomes</taxon>
    </lineage>
</organism>
<proteinExistence type="predicted"/>
<protein>
    <submittedName>
        <fullName evidence="1">Uncharacterized protein</fullName>
    </submittedName>
</protein>
<sequence length="105" mass="11669">MSHLLPRGIGGFHLREGLVAQFIVGILRQYRQYEVVKRLLIPEVASGARFVPVERLQSVEDLPHMVQLGHHSASFTTAGSSFMAGAVFLRLRFFGGSTRSVITFL</sequence>
<comment type="caution">
    <text evidence="1">The sequence shown here is derived from an EMBL/GenBank/DDBJ whole genome shotgun (WGS) entry which is preliminary data.</text>
</comment>
<dbReference type="EMBL" id="VSSQ01071400">
    <property type="protein sequence ID" value="MPN23011.1"/>
    <property type="molecule type" value="Genomic_DNA"/>
</dbReference>
<gene>
    <name evidence="1" type="ORF">SDC9_170396</name>
</gene>
<accession>A0A645G7X9</accession>
<reference evidence="1" key="1">
    <citation type="submission" date="2019-08" db="EMBL/GenBank/DDBJ databases">
        <authorList>
            <person name="Kucharzyk K."/>
            <person name="Murdoch R.W."/>
            <person name="Higgins S."/>
            <person name="Loffler F."/>
        </authorList>
    </citation>
    <scope>NUCLEOTIDE SEQUENCE</scope>
</reference>
<evidence type="ECO:0000313" key="1">
    <source>
        <dbReference type="EMBL" id="MPN23011.1"/>
    </source>
</evidence>